<reference evidence="2" key="1">
    <citation type="submission" date="2019-11" db="EMBL/GenBank/DDBJ databases">
        <authorList>
            <person name="Feng L."/>
        </authorList>
    </citation>
    <scope>NUCLEOTIDE SEQUENCE</scope>
    <source>
        <strain evidence="2">AundefinedLFYP135</strain>
    </source>
</reference>
<gene>
    <name evidence="2" type="ORF">AULFYP135_00679</name>
</gene>
<protein>
    <recommendedName>
        <fullName evidence="3">Zinc-finger domain-containing protein</fullName>
    </recommendedName>
</protein>
<sequence length="176" mass="18905">MKKQDVPCGVCLDLIPLVRDGVASEESIQLVLDHTAVCPSCREALGEEFRQEVDDSKVLASIRRKLAHMGMMLLAAGVILGVVITESSAMFHNFLLMPAAGAMGYLLLKKRWRLVPAGVGLLTYLWQVGSALGQGAGWGANLLVPPLFFAVIYMALTALGALIAALFTFAFQRGES</sequence>
<feature type="transmembrane region" description="Helical" evidence="1">
    <location>
        <begin position="147"/>
        <end position="171"/>
    </location>
</feature>
<evidence type="ECO:0000313" key="2">
    <source>
        <dbReference type="EMBL" id="VYS86298.1"/>
    </source>
</evidence>
<dbReference type="AlphaFoldDB" id="A0A6N2S0K5"/>
<keyword evidence="1" id="KW-0472">Membrane</keyword>
<evidence type="ECO:0008006" key="3">
    <source>
        <dbReference type="Google" id="ProtNLM"/>
    </source>
</evidence>
<organism evidence="2">
    <name type="scientific">uncultured Anaerotruncus sp</name>
    <dbReference type="NCBI Taxonomy" id="905011"/>
    <lineage>
        <taxon>Bacteria</taxon>
        <taxon>Bacillati</taxon>
        <taxon>Bacillota</taxon>
        <taxon>Clostridia</taxon>
        <taxon>Eubacteriales</taxon>
        <taxon>Oscillospiraceae</taxon>
        <taxon>Anaerotruncus</taxon>
        <taxon>environmental samples</taxon>
    </lineage>
</organism>
<feature type="transmembrane region" description="Helical" evidence="1">
    <location>
        <begin position="90"/>
        <end position="108"/>
    </location>
</feature>
<proteinExistence type="predicted"/>
<keyword evidence="1" id="KW-1133">Transmembrane helix</keyword>
<evidence type="ECO:0000256" key="1">
    <source>
        <dbReference type="SAM" id="Phobius"/>
    </source>
</evidence>
<keyword evidence="1" id="KW-0812">Transmembrane</keyword>
<dbReference type="EMBL" id="CACRSL010000003">
    <property type="protein sequence ID" value="VYS86298.1"/>
    <property type="molecule type" value="Genomic_DNA"/>
</dbReference>
<accession>A0A6N2S0K5</accession>
<feature type="transmembrane region" description="Helical" evidence="1">
    <location>
        <begin position="115"/>
        <end position="135"/>
    </location>
</feature>
<name>A0A6N2S0K5_9FIRM</name>
<feature type="transmembrane region" description="Helical" evidence="1">
    <location>
        <begin position="66"/>
        <end position="84"/>
    </location>
</feature>